<dbReference type="PANTHER" id="PTHR31157:SF1">
    <property type="entry name" value="SCP DOMAIN-CONTAINING PROTEIN"/>
    <property type="match status" value="1"/>
</dbReference>
<dbReference type="EMBL" id="JAGQLN010000006">
    <property type="protein sequence ID" value="MCA9376703.1"/>
    <property type="molecule type" value="Genomic_DNA"/>
</dbReference>
<accession>A0A955I4X4</accession>
<dbReference type="PANTHER" id="PTHR31157">
    <property type="entry name" value="SCP DOMAIN-CONTAINING PROTEIN"/>
    <property type="match status" value="1"/>
</dbReference>
<feature type="domain" description="SCP" evidence="2">
    <location>
        <begin position="9"/>
        <end position="69"/>
    </location>
</feature>
<dbReference type="InterPro" id="IPR035940">
    <property type="entry name" value="CAP_sf"/>
</dbReference>
<keyword evidence="1" id="KW-0472">Membrane</keyword>
<feature type="non-terminal residue" evidence="3">
    <location>
        <position position="1"/>
    </location>
</feature>
<keyword evidence="1" id="KW-0812">Transmembrane</keyword>
<feature type="transmembrane region" description="Helical" evidence="1">
    <location>
        <begin position="335"/>
        <end position="354"/>
    </location>
</feature>
<evidence type="ECO:0000313" key="3">
    <source>
        <dbReference type="EMBL" id="MCA9376703.1"/>
    </source>
</evidence>
<gene>
    <name evidence="3" type="ORF">KC685_02160</name>
</gene>
<proteinExistence type="predicted"/>
<keyword evidence="1" id="KW-1133">Transmembrane helix</keyword>
<dbReference type="InterPro" id="IPR014044">
    <property type="entry name" value="CAP_dom"/>
</dbReference>
<dbReference type="CDD" id="cd05379">
    <property type="entry name" value="CAP_bacterial"/>
    <property type="match status" value="1"/>
</dbReference>
<reference evidence="3" key="1">
    <citation type="submission" date="2020-04" db="EMBL/GenBank/DDBJ databases">
        <authorList>
            <person name="Zhang T."/>
        </authorList>
    </citation>
    <scope>NUCLEOTIDE SEQUENCE</scope>
    <source>
        <strain evidence="3">HKST-UBA17</strain>
    </source>
</reference>
<protein>
    <recommendedName>
        <fullName evidence="2">SCP domain-containing protein</fullName>
    </recommendedName>
</protein>
<evidence type="ECO:0000259" key="2">
    <source>
        <dbReference type="Pfam" id="PF00188"/>
    </source>
</evidence>
<evidence type="ECO:0000256" key="1">
    <source>
        <dbReference type="SAM" id="Phobius"/>
    </source>
</evidence>
<dbReference type="Proteomes" id="UP000741282">
    <property type="component" value="Unassembled WGS sequence"/>
</dbReference>
<dbReference type="SUPFAM" id="SSF55797">
    <property type="entry name" value="PR-1-like"/>
    <property type="match status" value="1"/>
</dbReference>
<sequence length="390" mass="41523">WQFISGAGYGYVFAGENLAKGFVTAEGVHQAWMASPTHRANIINENYKDIGVATVEGTLQGESVVLVVQMFGSTTVSAPAPTPAPTPVAPVADTVPELPSQPDPAPEIETPLPDSETGQIKSISIVRPTDGEVITDPSIDVEGTVDGYVGSLGQYTVTLRRGDDIVGTSESSSSSWSIDKGSDWSEGEQSVVAVLEDVEGGDTGITDELKFIIDSKAPTLVGGRIAVKIDNNHAEVRVYTDDPSAEVFLTVGSETYGFAKDSDGSYMAYLPRSVVDNVDQDGQVLILSDQYGNTTESEVSGDMLLGVGSVLPVSTTSFFDSMISNLTTMSLKGKVNLGVAIFLLLLLLVQVFYYKKHRMSNQHGNYLLTMALFVFLVMVGTLVELSGVIN</sequence>
<dbReference type="AlphaFoldDB" id="A0A955I4X4"/>
<feature type="transmembrane region" description="Helical" evidence="1">
    <location>
        <begin position="366"/>
        <end position="389"/>
    </location>
</feature>
<evidence type="ECO:0000313" key="4">
    <source>
        <dbReference type="Proteomes" id="UP000741282"/>
    </source>
</evidence>
<reference evidence="3" key="2">
    <citation type="journal article" date="2021" name="Microbiome">
        <title>Successional dynamics and alternative stable states in a saline activated sludge microbial community over 9 years.</title>
        <authorList>
            <person name="Wang Y."/>
            <person name="Ye J."/>
            <person name="Ju F."/>
            <person name="Liu L."/>
            <person name="Boyd J.A."/>
            <person name="Deng Y."/>
            <person name="Parks D.H."/>
            <person name="Jiang X."/>
            <person name="Yin X."/>
            <person name="Woodcroft B.J."/>
            <person name="Tyson G.W."/>
            <person name="Hugenholtz P."/>
            <person name="Polz M.F."/>
            <person name="Zhang T."/>
        </authorList>
    </citation>
    <scope>NUCLEOTIDE SEQUENCE</scope>
    <source>
        <strain evidence="3">HKST-UBA17</strain>
    </source>
</reference>
<name>A0A955I4X4_9BACT</name>
<comment type="caution">
    <text evidence="3">The sequence shown here is derived from an EMBL/GenBank/DDBJ whole genome shotgun (WGS) entry which is preliminary data.</text>
</comment>
<organism evidence="3 4">
    <name type="scientific">Candidatus Dojkabacteria bacterium</name>
    <dbReference type="NCBI Taxonomy" id="2099670"/>
    <lineage>
        <taxon>Bacteria</taxon>
        <taxon>Candidatus Dojkabacteria</taxon>
    </lineage>
</organism>
<dbReference type="Pfam" id="PF00188">
    <property type="entry name" value="CAP"/>
    <property type="match status" value="1"/>
</dbReference>
<dbReference type="Gene3D" id="3.40.33.10">
    <property type="entry name" value="CAP"/>
    <property type="match status" value="1"/>
</dbReference>